<dbReference type="AlphaFoldDB" id="A0A0A9E9M6"/>
<feature type="region of interest" description="Disordered" evidence="1">
    <location>
        <begin position="1"/>
        <end position="25"/>
    </location>
</feature>
<organism evidence="2">
    <name type="scientific">Arundo donax</name>
    <name type="common">Giant reed</name>
    <name type="synonym">Donax arundinaceus</name>
    <dbReference type="NCBI Taxonomy" id="35708"/>
    <lineage>
        <taxon>Eukaryota</taxon>
        <taxon>Viridiplantae</taxon>
        <taxon>Streptophyta</taxon>
        <taxon>Embryophyta</taxon>
        <taxon>Tracheophyta</taxon>
        <taxon>Spermatophyta</taxon>
        <taxon>Magnoliopsida</taxon>
        <taxon>Liliopsida</taxon>
        <taxon>Poales</taxon>
        <taxon>Poaceae</taxon>
        <taxon>PACMAD clade</taxon>
        <taxon>Arundinoideae</taxon>
        <taxon>Arundineae</taxon>
        <taxon>Arundo</taxon>
    </lineage>
</organism>
<reference evidence="2" key="2">
    <citation type="journal article" date="2015" name="Data Brief">
        <title>Shoot transcriptome of the giant reed, Arundo donax.</title>
        <authorList>
            <person name="Barrero R.A."/>
            <person name="Guerrero F.D."/>
            <person name="Moolhuijzen P."/>
            <person name="Goolsby J.A."/>
            <person name="Tidwell J."/>
            <person name="Bellgard S.E."/>
            <person name="Bellgard M.I."/>
        </authorList>
    </citation>
    <scope>NUCLEOTIDE SEQUENCE</scope>
    <source>
        <tissue evidence="2">Shoot tissue taken approximately 20 cm above the soil surface</tissue>
    </source>
</reference>
<name>A0A0A9E9M6_ARUDO</name>
<reference evidence="2" key="1">
    <citation type="submission" date="2014-09" db="EMBL/GenBank/DDBJ databases">
        <authorList>
            <person name="Magalhaes I.L.F."/>
            <person name="Oliveira U."/>
            <person name="Santos F.R."/>
            <person name="Vidigal T.H.D.A."/>
            <person name="Brescovit A.D."/>
            <person name="Santos A.J."/>
        </authorList>
    </citation>
    <scope>NUCLEOTIDE SEQUENCE</scope>
    <source>
        <tissue evidence="2">Shoot tissue taken approximately 20 cm above the soil surface</tissue>
    </source>
</reference>
<accession>A0A0A9E9M6</accession>
<proteinExistence type="predicted"/>
<protein>
    <submittedName>
        <fullName evidence="2">Uncharacterized protein</fullName>
    </submittedName>
</protein>
<evidence type="ECO:0000313" key="2">
    <source>
        <dbReference type="EMBL" id="JAD96751.1"/>
    </source>
</evidence>
<sequence>MLSYWEAPSNQTTRDLEQHTSVFYR</sequence>
<dbReference type="EMBL" id="GBRH01201144">
    <property type="protein sequence ID" value="JAD96751.1"/>
    <property type="molecule type" value="Transcribed_RNA"/>
</dbReference>
<evidence type="ECO:0000256" key="1">
    <source>
        <dbReference type="SAM" id="MobiDB-lite"/>
    </source>
</evidence>